<dbReference type="OrthoDB" id="5828697at2"/>
<dbReference type="AlphaFoldDB" id="A0A4R8IUK2"/>
<name>A0A4R8IUK2_9GAMM</name>
<dbReference type="Proteomes" id="UP000294914">
    <property type="component" value="Unassembled WGS sequence"/>
</dbReference>
<evidence type="ECO:0000313" key="3">
    <source>
        <dbReference type="Proteomes" id="UP000294914"/>
    </source>
</evidence>
<protein>
    <submittedName>
        <fullName evidence="2">Uncharacterized protein</fullName>
    </submittedName>
</protein>
<accession>A0A4R8IUK2</accession>
<sequence>MADKKAQSRSSISMHEGIAVWCDCCSCEIEPYWQAVADELGIDLGSDYESNNVPDKPESIPGDSGS</sequence>
<proteinExistence type="predicted"/>
<reference evidence="2 3" key="1">
    <citation type="submission" date="2019-03" db="EMBL/GenBank/DDBJ databases">
        <title>Genomic Encyclopedia of Type Strains, Phase IV (KMG-IV): sequencing the most valuable type-strain genomes for metagenomic binning, comparative biology and taxonomic classification.</title>
        <authorList>
            <person name="Goeker M."/>
        </authorList>
    </citation>
    <scope>NUCLEOTIDE SEQUENCE [LARGE SCALE GENOMIC DNA]</scope>
    <source>
        <strain evidence="2 3">DSM 16326</strain>
    </source>
</reference>
<comment type="caution">
    <text evidence="2">The sequence shown here is derived from an EMBL/GenBank/DDBJ whole genome shotgun (WGS) entry which is preliminary data.</text>
</comment>
<feature type="region of interest" description="Disordered" evidence="1">
    <location>
        <begin position="44"/>
        <end position="66"/>
    </location>
</feature>
<keyword evidence="3" id="KW-1185">Reference proteome</keyword>
<organism evidence="2 3">
    <name type="scientific">Thiohalophilus thiocyanatoxydans</name>
    <dbReference type="NCBI Taxonomy" id="381308"/>
    <lineage>
        <taxon>Bacteria</taxon>
        <taxon>Pseudomonadati</taxon>
        <taxon>Pseudomonadota</taxon>
        <taxon>Gammaproteobacteria</taxon>
        <taxon>Thiohalomonadales</taxon>
        <taxon>Thiohalophilaceae</taxon>
        <taxon>Thiohalophilus</taxon>
    </lineage>
</organism>
<dbReference type="RefSeq" id="WP_134080719.1">
    <property type="nucleotide sequence ID" value="NZ_SOQX01000001.1"/>
</dbReference>
<dbReference type="EMBL" id="SOQX01000001">
    <property type="protein sequence ID" value="TDY04104.1"/>
    <property type="molecule type" value="Genomic_DNA"/>
</dbReference>
<evidence type="ECO:0000256" key="1">
    <source>
        <dbReference type="SAM" id="MobiDB-lite"/>
    </source>
</evidence>
<evidence type="ECO:0000313" key="2">
    <source>
        <dbReference type="EMBL" id="TDY04104.1"/>
    </source>
</evidence>
<gene>
    <name evidence="2" type="ORF">EDC23_0476</name>
</gene>